<reference evidence="3 4" key="1">
    <citation type="submission" date="2018-06" db="EMBL/GenBank/DDBJ databases">
        <authorList>
            <consortium name="Pathogen Informatics"/>
            <person name="Doyle S."/>
        </authorList>
    </citation>
    <scope>NUCLEOTIDE SEQUENCE [LARGE SCALE GENOMIC DNA]</scope>
    <source>
        <strain evidence="3 4">NCTC1934</strain>
    </source>
</reference>
<protein>
    <submittedName>
        <fullName evidence="3">Protein of uncharacterized function (DUF3515)</fullName>
    </submittedName>
</protein>
<keyword evidence="2" id="KW-0472">Membrane</keyword>
<evidence type="ECO:0000313" key="4">
    <source>
        <dbReference type="Proteomes" id="UP000255467"/>
    </source>
</evidence>
<keyword evidence="2" id="KW-0812">Transmembrane</keyword>
<name>A0A378YPB8_9NOCA</name>
<feature type="region of interest" description="Disordered" evidence="1">
    <location>
        <begin position="1"/>
        <end position="111"/>
    </location>
</feature>
<organism evidence="3 4">
    <name type="scientific">Nocardia otitidiscaviarum</name>
    <dbReference type="NCBI Taxonomy" id="1823"/>
    <lineage>
        <taxon>Bacteria</taxon>
        <taxon>Bacillati</taxon>
        <taxon>Actinomycetota</taxon>
        <taxon>Actinomycetes</taxon>
        <taxon>Mycobacteriales</taxon>
        <taxon>Nocardiaceae</taxon>
        <taxon>Nocardia</taxon>
    </lineage>
</organism>
<accession>A0A378YPB8</accession>
<dbReference type="InterPro" id="IPR021903">
    <property type="entry name" value="DUF3515"/>
</dbReference>
<gene>
    <name evidence="3" type="ORF">NCTC1934_03607</name>
</gene>
<dbReference type="EMBL" id="UGRY01000002">
    <property type="protein sequence ID" value="SUA79045.1"/>
    <property type="molecule type" value="Genomic_DNA"/>
</dbReference>
<feature type="compositionally biased region" description="Basic and acidic residues" evidence="1">
    <location>
        <begin position="1"/>
        <end position="13"/>
    </location>
</feature>
<dbReference type="STRING" id="1406858.GCA_000710895_03396"/>
<dbReference type="Proteomes" id="UP000255467">
    <property type="component" value="Unassembled WGS sequence"/>
</dbReference>
<feature type="compositionally biased region" description="Low complexity" evidence="1">
    <location>
        <begin position="36"/>
        <end position="47"/>
    </location>
</feature>
<keyword evidence="4" id="KW-1185">Reference proteome</keyword>
<proteinExistence type="predicted"/>
<sequence length="288" mass="29074">MSDRMSKDTHGNETEPTSTGQPAESGDPGKPEADEPSTTASGTPGSSDAPGTPDMQAPNTETPGGDTAARGEATAATATPARGEQADDTGASESGAVSTRITVSESDDATAGRSPALIATAVALPIALLVGVIVMAVVARQNVTREPLALGSVPAPGADGPACTALLPALPGELGDYTTSELVEPAPPATKAWQLPEGGEPIVLRCGLDRPLEFHRASPLQVVNGVNWFAVRDETSGVTSGTWIAVDRGTYIAVTMPDSAGPTPLQEISDAITATIPAQPLDPGELPN</sequence>
<dbReference type="AlphaFoldDB" id="A0A378YPB8"/>
<keyword evidence="2" id="KW-1133">Transmembrane helix</keyword>
<evidence type="ECO:0000256" key="2">
    <source>
        <dbReference type="SAM" id="Phobius"/>
    </source>
</evidence>
<feature type="transmembrane region" description="Helical" evidence="2">
    <location>
        <begin position="116"/>
        <end position="139"/>
    </location>
</feature>
<feature type="compositionally biased region" description="Polar residues" evidence="1">
    <location>
        <begin position="91"/>
        <end position="104"/>
    </location>
</feature>
<feature type="compositionally biased region" description="Low complexity" evidence="1">
    <location>
        <begin position="64"/>
        <end position="83"/>
    </location>
</feature>
<evidence type="ECO:0000256" key="1">
    <source>
        <dbReference type="SAM" id="MobiDB-lite"/>
    </source>
</evidence>
<dbReference type="Pfam" id="PF12028">
    <property type="entry name" value="DUF3515"/>
    <property type="match status" value="1"/>
</dbReference>
<evidence type="ECO:0000313" key="3">
    <source>
        <dbReference type="EMBL" id="SUA79045.1"/>
    </source>
</evidence>